<keyword evidence="5" id="KW-1053">Target membrane</keyword>
<dbReference type="PRINTS" id="PR01415">
    <property type="entry name" value="ANKYRIN"/>
</dbReference>
<gene>
    <name evidence="11" type="primary">LOC111085694</name>
</gene>
<keyword evidence="4" id="KW-0800">Toxin</keyword>
<feature type="compositionally biased region" description="Polar residues" evidence="8">
    <location>
        <begin position="418"/>
        <end position="432"/>
    </location>
</feature>
<evidence type="ECO:0000256" key="2">
    <source>
        <dbReference type="ARBA" id="ARBA00022483"/>
    </source>
</evidence>
<evidence type="ECO:0000256" key="6">
    <source>
        <dbReference type="ARBA" id="ARBA00034703"/>
    </source>
</evidence>
<keyword evidence="2" id="KW-0268">Exocytosis</keyword>
<keyword evidence="5" id="KW-0472">Membrane</keyword>
<proteinExistence type="inferred from homology"/>
<dbReference type="PANTHER" id="PTHR24117:SF9">
    <property type="entry name" value="BCL-6 COREPRESSOR PCGF1 BINDING DOMAIN-CONTAINING PROTEIN"/>
    <property type="match status" value="1"/>
</dbReference>
<dbReference type="InterPro" id="IPR002110">
    <property type="entry name" value="Ankyrin_rpt"/>
</dbReference>
<evidence type="ECO:0000313" key="11">
    <source>
        <dbReference type="RefSeq" id="XP_022241215.1"/>
    </source>
</evidence>
<dbReference type="SMART" id="SM00248">
    <property type="entry name" value="ANK"/>
    <property type="match status" value="3"/>
</dbReference>
<sequence length="1248" mass="138757">MFYPDLLLPIPPFEARSTKSEGHIKGPLLPPGREKEIPLDLSNKSISQTPVGVVEAEEMFFLEQQKFGAVGAPQGFQAGLHRHLSGVGGSSGTLLDPTLLRLGYRTDAAIDSMLSANMSSPFCVDRTPVPSATPAFGSHHMMNNFFHQPDQHSGIYGSARPPMQQFSSFYEPSSSSLLFRPPKSSLTDRNSNLTQRSLYEQSNPSSLALPSLSLFPDGTQEKGAFVALRSGAEKNVLNGASFEATTYAEHLQRLGEHRVQKNKCLGACCSSSFGNLGQPQSSCSCCSSSQMTLCARGPMGYLGKEHSCDKLCSGGYFNPSLSYLGQHSTIGDIRLSMNPFYVKLGEHVRREESFGSIFAPNPNLWGSELSGAPVSKAVVHASSPVLKLNDSSNLGQKESPRSTKDSLVSSSSTKNRDVVSNNSHFPVSSSKTEILRKAPNEVIVTESESKSKCVKQHSSKMNLQPSDHETENKDNQNEFQRQFATENVPSHSTIHSSKETDFCETRVKMPQLKAVTRFENCSDNSQVHEKKSLDPPPLTAAEAIINSDQANITSSVCKSLWMPHSPKNSTPFSTSSPTFVTPLYYKSSKNSFIKKRERQNMENDELVAKFPDSHLFNQNQTSSLPYRLTNDIQPTFLNAELAKEPGCSRSTPSSHNHTDPSNYNQTQQVYTNYIEQDSDFPPSLKNHQKTGELSKKFILACDPYYFSQEKSEYTFDDPESNFSPLDGGGLKANRKRSMLHYMTSSDERDISKTKTIPLNSFVDQTKLVKEEKEFQATFTKCNYKASSSTSEGVKEKLLKSKSKNVEFEEEFSKEAKRVCVKSKKKLGRQLLSKIYIDQKESNQEDKKEFVKKEADEIFSQSNEVVSQLSLIWRQRCLTSSCQAVKRRRLKSGLDMIAKPHRKKNSKVLSVKKLLEKELLKKQDNSASLEGILDDSLEKKQQLPIDFSNGVPPEMKRIIVNKALGETILHRAARMGYEEIVLYCLETNYCDINARDNAGYTPLHESCSQGNLEIVSALVQYGSDVNASAAGGIRPLHDAVENDHVEIVRMLLSYGADPTIATYSGHTPLKLARSSVMVEFLRGFFADTLGETDTNVVLPWKFCGSACCLDAEEAGYDIWNELPLNSENESEEKDDFLFEVSDTPHLPTFRLQLPGNNSKAICNCLRLSDVLNHISMTKEEFQLTHNCIEILSIPKHEFDTSATCIQLLTDTRLDSLLADAAKERSTAVDVVPLDSNIRDILGVETVKLR</sequence>
<dbReference type="InterPro" id="IPR036770">
    <property type="entry name" value="Ankyrin_rpt-contain_sf"/>
</dbReference>
<evidence type="ECO:0000259" key="9">
    <source>
        <dbReference type="Pfam" id="PF16553"/>
    </source>
</evidence>
<dbReference type="GeneID" id="111085694"/>
<organism evidence="10 11">
    <name type="scientific">Limulus polyphemus</name>
    <name type="common">Atlantic horseshoe crab</name>
    <dbReference type="NCBI Taxonomy" id="6850"/>
    <lineage>
        <taxon>Eukaryota</taxon>
        <taxon>Metazoa</taxon>
        <taxon>Ecdysozoa</taxon>
        <taxon>Arthropoda</taxon>
        <taxon>Chelicerata</taxon>
        <taxon>Merostomata</taxon>
        <taxon>Xiphosura</taxon>
        <taxon>Limulidae</taxon>
        <taxon>Limulus</taxon>
    </lineage>
</organism>
<evidence type="ECO:0000313" key="10">
    <source>
        <dbReference type="Proteomes" id="UP000694941"/>
    </source>
</evidence>
<feature type="compositionally biased region" description="Polar residues" evidence="8">
    <location>
        <begin position="648"/>
        <end position="664"/>
    </location>
</feature>
<feature type="region of interest" description="Disordered" evidence="8">
    <location>
        <begin position="643"/>
        <end position="664"/>
    </location>
</feature>
<dbReference type="Gene3D" id="1.25.40.20">
    <property type="entry name" value="Ankyrin repeat-containing domain"/>
    <property type="match status" value="1"/>
</dbReference>
<reference evidence="11" key="1">
    <citation type="submission" date="2025-08" db="UniProtKB">
        <authorList>
            <consortium name="RefSeq"/>
        </authorList>
    </citation>
    <scope>IDENTIFICATION</scope>
    <source>
        <tissue evidence="11">Muscle</tissue>
    </source>
</reference>
<feature type="region of interest" description="Disordered" evidence="8">
    <location>
        <begin position="446"/>
        <end position="473"/>
    </location>
</feature>
<protein>
    <submittedName>
        <fullName evidence="11">Uncharacterized protein LOC111085694 isoform X1</fullName>
    </submittedName>
</protein>
<dbReference type="Pfam" id="PF12796">
    <property type="entry name" value="Ank_2"/>
    <property type="match status" value="1"/>
</dbReference>
<evidence type="ECO:0000256" key="3">
    <source>
        <dbReference type="ARBA" id="ARBA00022537"/>
    </source>
</evidence>
<feature type="repeat" description="ANK" evidence="7">
    <location>
        <begin position="997"/>
        <end position="1029"/>
    </location>
</feature>
<evidence type="ECO:0000256" key="1">
    <source>
        <dbReference type="ARBA" id="ARBA00004175"/>
    </source>
</evidence>
<dbReference type="PROSITE" id="PS50297">
    <property type="entry name" value="ANK_REP_REGION"/>
    <property type="match status" value="2"/>
</dbReference>
<comment type="similarity">
    <text evidence="6">Belongs to the BCOR family.</text>
</comment>
<evidence type="ECO:0000256" key="4">
    <source>
        <dbReference type="ARBA" id="ARBA00023028"/>
    </source>
</evidence>
<keyword evidence="4" id="KW-0528">Neurotoxin</keyword>
<feature type="repeat" description="ANK" evidence="7">
    <location>
        <begin position="963"/>
        <end position="996"/>
    </location>
</feature>
<feature type="region of interest" description="Disordered" evidence="8">
    <location>
        <begin position="388"/>
        <end position="432"/>
    </location>
</feature>
<comment type="subcellular location">
    <subcellularLocation>
        <location evidence="1">Target cell membrane</location>
    </subcellularLocation>
</comment>
<keyword evidence="4" id="KW-0638">Presynaptic neurotoxin</keyword>
<dbReference type="SUPFAM" id="SSF48403">
    <property type="entry name" value="Ankyrin repeat"/>
    <property type="match status" value="1"/>
</dbReference>
<keyword evidence="10" id="KW-1185">Reference proteome</keyword>
<feature type="repeat" description="ANK" evidence="7">
    <location>
        <begin position="1030"/>
        <end position="1062"/>
    </location>
</feature>
<dbReference type="Pfam" id="PF16553">
    <property type="entry name" value="PUFD"/>
    <property type="match status" value="1"/>
</dbReference>
<dbReference type="Proteomes" id="UP000694941">
    <property type="component" value="Unplaced"/>
</dbReference>
<feature type="domain" description="BCL-6 corepressor PCGF1 binding" evidence="9">
    <location>
        <begin position="1132"/>
        <end position="1243"/>
    </location>
</feature>
<dbReference type="PANTHER" id="PTHR24117">
    <property type="entry name" value="AGAP007537-PB"/>
    <property type="match status" value="1"/>
</dbReference>
<dbReference type="InterPro" id="IPR032365">
    <property type="entry name" value="PUFD"/>
</dbReference>
<evidence type="ECO:0000256" key="8">
    <source>
        <dbReference type="SAM" id="MobiDB-lite"/>
    </source>
</evidence>
<dbReference type="RefSeq" id="XP_022241215.1">
    <property type="nucleotide sequence ID" value="XM_022385507.1"/>
</dbReference>
<evidence type="ECO:0000256" key="5">
    <source>
        <dbReference type="ARBA" id="ARBA00023298"/>
    </source>
</evidence>
<dbReference type="InterPro" id="IPR047144">
    <property type="entry name" value="BCOR-like"/>
</dbReference>
<dbReference type="PROSITE" id="PS50088">
    <property type="entry name" value="ANK_REPEAT"/>
    <property type="match status" value="3"/>
</dbReference>
<dbReference type="InterPro" id="IPR038227">
    <property type="entry name" value="PUFD_som_sf"/>
</dbReference>
<accession>A0ABM1SC60</accession>
<keyword evidence="7" id="KW-0040">ANK repeat</keyword>
<dbReference type="Gene3D" id="3.10.260.40">
    <property type="entry name" value="BCL-6 corepressor, PCGF1 binding domain"/>
    <property type="match status" value="1"/>
</dbReference>
<name>A0ABM1SC60_LIMPO</name>
<dbReference type="Pfam" id="PF00023">
    <property type="entry name" value="Ank"/>
    <property type="match status" value="1"/>
</dbReference>
<keyword evidence="3" id="KW-1052">Target cell membrane</keyword>
<evidence type="ECO:0000256" key="7">
    <source>
        <dbReference type="PROSITE-ProRule" id="PRU00023"/>
    </source>
</evidence>